<evidence type="ECO:0000256" key="2">
    <source>
        <dbReference type="ARBA" id="ARBA00004496"/>
    </source>
</evidence>
<dbReference type="STRING" id="1464123.SAMN05444126_12612"/>
<evidence type="ECO:0000256" key="4">
    <source>
        <dbReference type="ARBA" id="ARBA00009667"/>
    </source>
</evidence>
<evidence type="ECO:0000256" key="1">
    <source>
        <dbReference type="ARBA" id="ARBA00000901"/>
    </source>
</evidence>
<evidence type="ECO:0000256" key="10">
    <source>
        <dbReference type="ARBA" id="ARBA00023235"/>
    </source>
</evidence>
<dbReference type="Gene3D" id="3.20.20.70">
    <property type="entry name" value="Aldolase class I"/>
    <property type="match status" value="1"/>
</dbReference>
<comment type="caution">
    <text evidence="15">The sequence shown here is derived from an EMBL/GenBank/DDBJ whole genome shotgun (WGS) entry which is preliminary data.</text>
</comment>
<keyword evidence="10 12" id="KW-0413">Isomerase</keyword>
<dbReference type="HAMAP" id="MF_01014">
    <property type="entry name" value="HisA"/>
    <property type="match status" value="1"/>
</dbReference>
<evidence type="ECO:0000256" key="7">
    <source>
        <dbReference type="ARBA" id="ARBA00022490"/>
    </source>
</evidence>
<dbReference type="InterPro" id="IPR023016">
    <property type="entry name" value="HisA/PriA"/>
</dbReference>
<reference evidence="16" key="1">
    <citation type="submission" date="2016-10" db="EMBL/GenBank/DDBJ databases">
        <authorList>
            <person name="de Groot N.N."/>
        </authorList>
    </citation>
    <scope>NUCLEOTIDE SEQUENCE [LARGE SCALE GENOMIC DNA]</scope>
    <source>
        <strain evidence="16">10nlg</strain>
    </source>
</reference>
<comment type="pathway">
    <text evidence="3 12 14">Amino-acid biosynthesis; L-histidine biosynthesis; L-histidine from 5-phospho-alpha-D-ribose 1-diphosphate: step 4/9.</text>
</comment>
<dbReference type="SUPFAM" id="SSF51366">
    <property type="entry name" value="Ribulose-phoshate binding barrel"/>
    <property type="match status" value="1"/>
</dbReference>
<dbReference type="Pfam" id="PF00977">
    <property type="entry name" value="His_biosynth"/>
    <property type="match status" value="1"/>
</dbReference>
<keyword evidence="9 12" id="KW-0368">Histidine biosynthesis</keyword>
<keyword evidence="8 12" id="KW-0028">Amino-acid biosynthesis</keyword>
<dbReference type="PANTHER" id="PTHR43090:SF2">
    <property type="entry name" value="1-(5-PHOSPHORIBOSYL)-5-[(5-PHOSPHORIBOSYLAMINO)METHYLIDENEAMINO] IMIDAZOLE-4-CARBOXAMIDE ISOMERASE"/>
    <property type="match status" value="1"/>
</dbReference>
<evidence type="ECO:0000313" key="15">
    <source>
        <dbReference type="EMBL" id="SES27514.1"/>
    </source>
</evidence>
<comment type="subcellular location">
    <subcellularLocation>
        <location evidence="2 12 14">Cytoplasm</location>
    </subcellularLocation>
</comment>
<name>A0A1H9W120_9BACI</name>
<gene>
    <name evidence="12" type="primary">hisA</name>
    <name evidence="15" type="ORF">SAMN05444126_12612</name>
</gene>
<evidence type="ECO:0000256" key="14">
    <source>
        <dbReference type="RuleBase" id="RU003658"/>
    </source>
</evidence>
<evidence type="ECO:0000256" key="9">
    <source>
        <dbReference type="ARBA" id="ARBA00023102"/>
    </source>
</evidence>
<feature type="active site" description="Proton donor" evidence="12">
    <location>
        <position position="133"/>
    </location>
</feature>
<keyword evidence="16" id="KW-1185">Reference proteome</keyword>
<dbReference type="InterPro" id="IPR006063">
    <property type="entry name" value="HisA_bact_arch"/>
</dbReference>
<dbReference type="InterPro" id="IPR006062">
    <property type="entry name" value="His_biosynth"/>
</dbReference>
<evidence type="ECO:0000256" key="13">
    <source>
        <dbReference type="RuleBase" id="RU003657"/>
    </source>
</evidence>
<dbReference type="EC" id="5.3.1.16" evidence="5 12"/>
<dbReference type="RefSeq" id="WP_093074263.1">
    <property type="nucleotide sequence ID" value="NZ_FOGV01000026.1"/>
</dbReference>
<evidence type="ECO:0000256" key="5">
    <source>
        <dbReference type="ARBA" id="ARBA00012550"/>
    </source>
</evidence>
<comment type="catalytic activity">
    <reaction evidence="1 12 14">
        <text>1-(5-phospho-beta-D-ribosyl)-5-[(5-phospho-beta-D-ribosylamino)methylideneamino]imidazole-4-carboxamide = 5-[(5-phospho-1-deoxy-D-ribulos-1-ylimino)methylamino]-1-(5-phospho-beta-D-ribosyl)imidazole-4-carboxamide</text>
        <dbReference type="Rhea" id="RHEA:15469"/>
        <dbReference type="ChEBI" id="CHEBI:58435"/>
        <dbReference type="ChEBI" id="CHEBI:58525"/>
        <dbReference type="EC" id="5.3.1.16"/>
    </reaction>
</comment>
<dbReference type="NCBIfam" id="TIGR00007">
    <property type="entry name" value="1-(5-phosphoribosyl)-5-[(5-phosphoribosylamino)methylideneamino]imidazole-4-carboxamide isomerase"/>
    <property type="match status" value="1"/>
</dbReference>
<evidence type="ECO:0000256" key="6">
    <source>
        <dbReference type="ARBA" id="ARBA00018464"/>
    </source>
</evidence>
<dbReference type="InterPro" id="IPR013785">
    <property type="entry name" value="Aldolase_TIM"/>
</dbReference>
<evidence type="ECO:0000256" key="3">
    <source>
        <dbReference type="ARBA" id="ARBA00005133"/>
    </source>
</evidence>
<proteinExistence type="inferred from homology"/>
<evidence type="ECO:0000313" key="16">
    <source>
        <dbReference type="Proteomes" id="UP000199318"/>
    </source>
</evidence>
<dbReference type="EMBL" id="FOGV01000026">
    <property type="protein sequence ID" value="SES27514.1"/>
    <property type="molecule type" value="Genomic_DNA"/>
</dbReference>
<dbReference type="InterPro" id="IPR044524">
    <property type="entry name" value="Isoase_HisA-like"/>
</dbReference>
<dbReference type="GO" id="GO:0000105">
    <property type="term" value="P:L-histidine biosynthetic process"/>
    <property type="evidence" value="ECO:0007669"/>
    <property type="project" value="UniProtKB-UniRule"/>
</dbReference>
<dbReference type="GO" id="GO:0003949">
    <property type="term" value="F:1-(5-phosphoribosyl)-5-[(5-phosphoribosylamino)methylideneamino]imidazole-4-carboxamide isomerase activity"/>
    <property type="evidence" value="ECO:0007669"/>
    <property type="project" value="UniProtKB-UniRule"/>
</dbReference>
<dbReference type="UniPathway" id="UPA00031">
    <property type="reaction ID" value="UER00009"/>
</dbReference>
<dbReference type="PANTHER" id="PTHR43090">
    <property type="entry name" value="1-(5-PHOSPHORIBOSYL)-5-[(5-PHOSPHORIBOSYLAMINO)METHYLIDENEAMINO] IMIDAZOLE-4-CARBOXAMIDE ISOMERASE"/>
    <property type="match status" value="1"/>
</dbReference>
<dbReference type="AlphaFoldDB" id="A0A1H9W120"/>
<evidence type="ECO:0000256" key="11">
    <source>
        <dbReference type="ARBA" id="ARBA00030547"/>
    </source>
</evidence>
<dbReference type="FunFam" id="3.20.20.70:FF:000009">
    <property type="entry name" value="1-(5-phosphoribosyl)-5-[(5-phosphoribosylamino)methylideneamino] imidazole-4-carboxamide isomerase"/>
    <property type="match status" value="1"/>
</dbReference>
<dbReference type="OrthoDB" id="9807749at2"/>
<evidence type="ECO:0000256" key="12">
    <source>
        <dbReference type="HAMAP-Rule" id="MF_01014"/>
    </source>
</evidence>
<dbReference type="GO" id="GO:0000162">
    <property type="term" value="P:L-tryptophan biosynthetic process"/>
    <property type="evidence" value="ECO:0007669"/>
    <property type="project" value="TreeGrafter"/>
</dbReference>
<sequence>MTDFHIYPAVDIRDGKCVRLIQGDYDRETIYGDSPYDMAARFAAKGAKWIHIVDLDGAKAGKPVNVTPIVEAARNLEAKIEVGGGIRTEQDVHTYMEAGVDRVILGSSAISDPVFVKNMLAEYGGDRVAIGIDARDGYVATHGWLETSEVKAEELAKELASVGAETFIMTDISRDGMMEGANVGAIAWLAKVTGKKVIASGGVSSMDDLRQLRQRCGEGIVGAIVGKAIYTNKIDVAEAVQEVDGPC</sequence>
<dbReference type="InterPro" id="IPR011060">
    <property type="entry name" value="RibuloseP-bd_barrel"/>
</dbReference>
<protein>
    <recommendedName>
        <fullName evidence="6 12">1-(5-phosphoribosyl)-5-[(5-phosphoribosylamino)methylideneamino] imidazole-4-carboxamide isomerase</fullName>
        <ecNumber evidence="5 12">5.3.1.16</ecNumber>
    </recommendedName>
    <alternativeName>
        <fullName evidence="11 12">Phosphoribosylformimino-5-aminoimidazole carboxamide ribotide isomerase</fullName>
    </alternativeName>
</protein>
<keyword evidence="7 12" id="KW-0963">Cytoplasm</keyword>
<feature type="active site" description="Proton acceptor" evidence="12">
    <location>
        <position position="11"/>
    </location>
</feature>
<comment type="similarity">
    <text evidence="4 12 13">Belongs to the HisA/HisF family.</text>
</comment>
<organism evidence="15 16">
    <name type="scientific">Salisediminibacterium halotolerans</name>
    <dbReference type="NCBI Taxonomy" id="517425"/>
    <lineage>
        <taxon>Bacteria</taxon>
        <taxon>Bacillati</taxon>
        <taxon>Bacillota</taxon>
        <taxon>Bacilli</taxon>
        <taxon>Bacillales</taxon>
        <taxon>Bacillaceae</taxon>
        <taxon>Salisediminibacterium</taxon>
    </lineage>
</organism>
<evidence type="ECO:0000256" key="8">
    <source>
        <dbReference type="ARBA" id="ARBA00022605"/>
    </source>
</evidence>
<dbReference type="CDD" id="cd04732">
    <property type="entry name" value="HisA"/>
    <property type="match status" value="1"/>
</dbReference>
<dbReference type="GO" id="GO:0005737">
    <property type="term" value="C:cytoplasm"/>
    <property type="evidence" value="ECO:0007669"/>
    <property type="project" value="UniProtKB-SubCell"/>
</dbReference>
<dbReference type="Proteomes" id="UP000199318">
    <property type="component" value="Unassembled WGS sequence"/>
</dbReference>
<accession>A0A1H9W120</accession>